<evidence type="ECO:0000256" key="2">
    <source>
        <dbReference type="ARBA" id="ARBA00004893"/>
    </source>
</evidence>
<dbReference type="SUPFAM" id="SSF54675">
    <property type="entry name" value="Nicotinate/Quinolinate PRTase N-terminal domain-like"/>
    <property type="match status" value="1"/>
</dbReference>
<dbReference type="PANTHER" id="PTHR32179:SF3">
    <property type="entry name" value="NICOTINATE-NUCLEOTIDE PYROPHOSPHORYLASE [CARBOXYLATING]"/>
    <property type="match status" value="1"/>
</dbReference>
<dbReference type="GO" id="GO:0009435">
    <property type="term" value="P:NAD+ biosynthetic process"/>
    <property type="evidence" value="ECO:0007669"/>
    <property type="project" value="UniProtKB-UniPathway"/>
</dbReference>
<evidence type="ECO:0000256" key="1">
    <source>
        <dbReference type="ARBA" id="ARBA00003237"/>
    </source>
</evidence>
<dbReference type="Gene3D" id="3.90.1170.20">
    <property type="entry name" value="Quinolinate phosphoribosyl transferase, N-terminal domain"/>
    <property type="match status" value="1"/>
</dbReference>
<evidence type="ECO:0000313" key="15">
    <source>
        <dbReference type="EMBL" id="STO08704.1"/>
    </source>
</evidence>
<dbReference type="NCBIfam" id="TIGR00078">
    <property type="entry name" value="nadC"/>
    <property type="match status" value="1"/>
</dbReference>
<evidence type="ECO:0000256" key="9">
    <source>
        <dbReference type="ARBA" id="ARBA00033102"/>
    </source>
</evidence>
<evidence type="ECO:0000256" key="11">
    <source>
        <dbReference type="ARBA" id="ARBA00069173"/>
    </source>
</evidence>
<dbReference type="InterPro" id="IPR027277">
    <property type="entry name" value="NadC/ModD"/>
</dbReference>
<dbReference type="InterPro" id="IPR004393">
    <property type="entry name" value="NadC"/>
</dbReference>
<name>A0A377FVY4_9BACL</name>
<protein>
    <recommendedName>
        <fullName evidence="11">Probable nicotinate-nucleotide pyrophosphorylase [carboxylating]</fullName>
        <ecNumber evidence="5">2.4.2.19</ecNumber>
    </recommendedName>
    <alternativeName>
        <fullName evidence="9">Quinolinate phosphoribosyltransferase [decarboxylating]</fullName>
    </alternativeName>
</protein>
<dbReference type="InterPro" id="IPR013785">
    <property type="entry name" value="Aldolase_TIM"/>
</dbReference>
<comment type="function">
    <text evidence="1">Involved in the catabolism of quinolinic acid (QA).</text>
</comment>
<dbReference type="CDD" id="cd01572">
    <property type="entry name" value="QPRTase"/>
    <property type="match status" value="1"/>
</dbReference>
<accession>A0A377FVY4</accession>
<dbReference type="PANTHER" id="PTHR32179">
    <property type="entry name" value="NICOTINATE-NUCLEOTIDE PYROPHOSPHORYLASE [CARBOXYLATING]"/>
    <property type="match status" value="1"/>
</dbReference>
<evidence type="ECO:0000259" key="13">
    <source>
        <dbReference type="Pfam" id="PF01729"/>
    </source>
</evidence>
<comment type="subunit">
    <text evidence="4">Hexamer formed by 3 homodimers.</text>
</comment>
<dbReference type="RefSeq" id="WP_029335594.1">
    <property type="nucleotide sequence ID" value="NZ_UGGP01000001.1"/>
</dbReference>
<dbReference type="OrthoDB" id="9782546at2"/>
<dbReference type="GO" id="GO:0005737">
    <property type="term" value="C:cytoplasm"/>
    <property type="evidence" value="ECO:0007669"/>
    <property type="project" value="TreeGrafter"/>
</dbReference>
<evidence type="ECO:0000256" key="12">
    <source>
        <dbReference type="PIRNR" id="PIRNR006250"/>
    </source>
</evidence>
<dbReference type="SUPFAM" id="SSF51690">
    <property type="entry name" value="Nicotinate/Quinolinate PRTase C-terminal domain-like"/>
    <property type="match status" value="1"/>
</dbReference>
<dbReference type="PIRSF" id="PIRSF006250">
    <property type="entry name" value="NadC_ModD"/>
    <property type="match status" value="1"/>
</dbReference>
<feature type="domain" description="Quinolinate phosphoribosyl transferase N-terminal" evidence="14">
    <location>
        <begin position="27"/>
        <end position="104"/>
    </location>
</feature>
<dbReference type="GO" id="GO:0004514">
    <property type="term" value="F:nicotinate-nucleotide diphosphorylase (carboxylating) activity"/>
    <property type="evidence" value="ECO:0007669"/>
    <property type="project" value="UniProtKB-EC"/>
</dbReference>
<dbReference type="EC" id="2.4.2.19" evidence="5"/>
<evidence type="ECO:0000256" key="6">
    <source>
        <dbReference type="ARBA" id="ARBA00022642"/>
    </source>
</evidence>
<evidence type="ECO:0000256" key="7">
    <source>
        <dbReference type="ARBA" id="ARBA00022676"/>
    </source>
</evidence>
<proteinExistence type="inferred from homology"/>
<dbReference type="Gene3D" id="3.20.20.70">
    <property type="entry name" value="Aldolase class I"/>
    <property type="match status" value="1"/>
</dbReference>
<evidence type="ECO:0000256" key="8">
    <source>
        <dbReference type="ARBA" id="ARBA00022679"/>
    </source>
</evidence>
<comment type="similarity">
    <text evidence="3 12">Belongs to the NadC/ModD family.</text>
</comment>
<evidence type="ECO:0000256" key="3">
    <source>
        <dbReference type="ARBA" id="ARBA00009400"/>
    </source>
</evidence>
<reference evidence="15 16" key="1">
    <citation type="submission" date="2018-06" db="EMBL/GenBank/DDBJ databases">
        <authorList>
            <consortium name="Pathogen Informatics"/>
            <person name="Doyle S."/>
        </authorList>
    </citation>
    <scope>NUCLEOTIDE SEQUENCE [LARGE SCALE GENOMIC DNA]</scope>
    <source>
        <strain evidence="15 16">NCTC13163</strain>
    </source>
</reference>
<dbReference type="EMBL" id="UGGP01000001">
    <property type="protein sequence ID" value="STO08704.1"/>
    <property type="molecule type" value="Genomic_DNA"/>
</dbReference>
<dbReference type="Pfam" id="PF02749">
    <property type="entry name" value="QRPTase_N"/>
    <property type="match status" value="1"/>
</dbReference>
<dbReference type="FunFam" id="3.20.20.70:FF:000030">
    <property type="entry name" value="Nicotinate-nucleotide pyrophosphorylase, carboxylating"/>
    <property type="match status" value="1"/>
</dbReference>
<dbReference type="STRING" id="1397694.GCA_000702585_02570"/>
<evidence type="ECO:0000259" key="14">
    <source>
        <dbReference type="Pfam" id="PF02749"/>
    </source>
</evidence>
<gene>
    <name evidence="15" type="primary">nadC</name>
    <name evidence="15" type="ORF">NCTC13163_02081</name>
</gene>
<sequence>MNKIALREQLKVFLHEDIGFGDISSGLIDQRETSFATVTAKMDGVFCGMDVVLELAQMQRLVVESCLSDGTNVSIGDELFTLRGKTRTLLETERVLLNLVQHLSGIATMTRRCVEALDDPTIAVTDTRKTTPGLRMLEKHAVRSGGGKNHRLRLDDAVMIKDNHITALGGITNAVERARMLAGHTTPIEVEVETREQLHEAIAANADIIMFDNRTPEELKAWRTLVPSHIKTEASGGITLETIALYRDTGVDVISVGQLTHSVTALDCSLNLGGGIKHATIRHDANRIYEPVD</sequence>
<dbReference type="UniPathway" id="UPA00253">
    <property type="reaction ID" value="UER00331"/>
</dbReference>
<dbReference type="InterPro" id="IPR002638">
    <property type="entry name" value="Quinolinate_PRibosylTrfase_C"/>
</dbReference>
<organism evidence="15 16">
    <name type="scientific">Exiguobacterium aurantiacum</name>
    <dbReference type="NCBI Taxonomy" id="33987"/>
    <lineage>
        <taxon>Bacteria</taxon>
        <taxon>Bacillati</taxon>
        <taxon>Bacillota</taxon>
        <taxon>Bacilli</taxon>
        <taxon>Bacillales</taxon>
        <taxon>Bacillales Family XII. Incertae Sedis</taxon>
        <taxon>Exiguobacterium</taxon>
    </lineage>
</organism>
<keyword evidence="8 12" id="KW-0808">Transferase</keyword>
<feature type="domain" description="Quinolinate phosphoribosyl transferase C-terminal" evidence="13">
    <location>
        <begin position="106"/>
        <end position="270"/>
    </location>
</feature>
<keyword evidence="7 12" id="KW-0328">Glycosyltransferase</keyword>
<dbReference type="FunFam" id="3.90.1170.20:FF:000001">
    <property type="entry name" value="Nicotinate-nucleotide diphosphorylase (Carboxylating)"/>
    <property type="match status" value="1"/>
</dbReference>
<evidence type="ECO:0000313" key="16">
    <source>
        <dbReference type="Proteomes" id="UP000254060"/>
    </source>
</evidence>
<comment type="pathway">
    <text evidence="2">Cofactor biosynthesis; NAD(+) biosynthesis; nicotinate D-ribonucleotide from quinolinate: step 1/1.</text>
</comment>
<dbReference type="AlphaFoldDB" id="A0A377FVY4"/>
<dbReference type="InterPro" id="IPR036068">
    <property type="entry name" value="Nicotinate_pribotase-like_C"/>
</dbReference>
<keyword evidence="6" id="KW-0662">Pyridine nucleotide biosynthesis</keyword>
<dbReference type="InterPro" id="IPR022412">
    <property type="entry name" value="Quinolinate_PRibosylTrfase_N"/>
</dbReference>
<evidence type="ECO:0000256" key="10">
    <source>
        <dbReference type="ARBA" id="ARBA00047445"/>
    </source>
</evidence>
<dbReference type="Proteomes" id="UP000254060">
    <property type="component" value="Unassembled WGS sequence"/>
</dbReference>
<evidence type="ECO:0000256" key="5">
    <source>
        <dbReference type="ARBA" id="ARBA00011944"/>
    </source>
</evidence>
<dbReference type="Pfam" id="PF01729">
    <property type="entry name" value="QRPTase_C"/>
    <property type="match status" value="1"/>
</dbReference>
<dbReference type="GO" id="GO:0034213">
    <property type="term" value="P:quinolinate catabolic process"/>
    <property type="evidence" value="ECO:0007669"/>
    <property type="project" value="TreeGrafter"/>
</dbReference>
<evidence type="ECO:0000256" key="4">
    <source>
        <dbReference type="ARBA" id="ARBA00011218"/>
    </source>
</evidence>
<comment type="catalytic activity">
    <reaction evidence="10">
        <text>nicotinate beta-D-ribonucleotide + CO2 + diphosphate = quinolinate + 5-phospho-alpha-D-ribose 1-diphosphate + 2 H(+)</text>
        <dbReference type="Rhea" id="RHEA:12733"/>
        <dbReference type="ChEBI" id="CHEBI:15378"/>
        <dbReference type="ChEBI" id="CHEBI:16526"/>
        <dbReference type="ChEBI" id="CHEBI:29959"/>
        <dbReference type="ChEBI" id="CHEBI:33019"/>
        <dbReference type="ChEBI" id="CHEBI:57502"/>
        <dbReference type="ChEBI" id="CHEBI:58017"/>
        <dbReference type="EC" id="2.4.2.19"/>
    </reaction>
</comment>
<dbReference type="InterPro" id="IPR037128">
    <property type="entry name" value="Quinolinate_PRibosylTase_N_sf"/>
</dbReference>